<comment type="similarity">
    <text evidence="7">Belongs to the binding-protein-dependent transport system permease family.</text>
</comment>
<keyword evidence="2 7" id="KW-0813">Transport</keyword>
<feature type="transmembrane region" description="Helical" evidence="7">
    <location>
        <begin position="46"/>
        <end position="69"/>
    </location>
</feature>
<dbReference type="PROSITE" id="PS50928">
    <property type="entry name" value="ABC_TM1"/>
    <property type="match status" value="1"/>
</dbReference>
<feature type="transmembrane region" description="Helical" evidence="7">
    <location>
        <begin position="105"/>
        <end position="126"/>
    </location>
</feature>
<sequence length="325" mass="35985">MTLTASTPADERPPRTRRSGRRRPAPTVEPSRPLTSAQRMVRRIPLLPALVITIVVTQLPFLVTLWYSLQDWNLQRPDERGFVWLRNYTDAFTDSRFRDAALNTVTITAGAVIISMVLGLGCALLLDRKFFGRGVVRTMLISPFLIMPVAAALLWKYAMFNPTFGLLDALPGLDGIDWVSRFPKASIISTLVWQWTPFMMLITLAGLQSQPGDALEAAKVDGASAWQTFRWITFPHLRQYIELGLLLGSIYLVQTFDAIFSITRGGPGTATTNLPYYLYQSAFNQTEIGYAAALGVVTVVGTILVSTFALRVVSSLFTGSDVMAK</sequence>
<dbReference type="AlphaFoldDB" id="A0A6J4JGH9"/>
<reference evidence="10" key="1">
    <citation type="submission" date="2020-02" db="EMBL/GenBank/DDBJ databases">
        <authorList>
            <person name="Meier V. D."/>
        </authorList>
    </citation>
    <scope>NUCLEOTIDE SEQUENCE</scope>
    <source>
        <strain evidence="10">AVDCRST_MAG41</strain>
    </source>
</reference>
<evidence type="ECO:0000256" key="2">
    <source>
        <dbReference type="ARBA" id="ARBA00022448"/>
    </source>
</evidence>
<evidence type="ECO:0000256" key="7">
    <source>
        <dbReference type="RuleBase" id="RU363032"/>
    </source>
</evidence>
<organism evidence="10">
    <name type="scientific">uncultured Mycobacteriales bacterium</name>
    <dbReference type="NCBI Taxonomy" id="581187"/>
    <lineage>
        <taxon>Bacteria</taxon>
        <taxon>Bacillati</taxon>
        <taxon>Actinomycetota</taxon>
        <taxon>Actinomycetes</taxon>
        <taxon>Mycobacteriales</taxon>
        <taxon>environmental samples</taxon>
    </lineage>
</organism>
<dbReference type="InterPro" id="IPR000515">
    <property type="entry name" value="MetI-like"/>
</dbReference>
<dbReference type="PANTHER" id="PTHR43005">
    <property type="entry name" value="BLR7065 PROTEIN"/>
    <property type="match status" value="1"/>
</dbReference>
<feature type="transmembrane region" description="Helical" evidence="7">
    <location>
        <begin position="138"/>
        <end position="158"/>
    </location>
</feature>
<dbReference type="EMBL" id="CADCTP010000309">
    <property type="protein sequence ID" value="CAA9278458.1"/>
    <property type="molecule type" value="Genomic_DNA"/>
</dbReference>
<feature type="transmembrane region" description="Helical" evidence="7">
    <location>
        <begin position="240"/>
        <end position="262"/>
    </location>
</feature>
<keyword evidence="3" id="KW-1003">Cell membrane</keyword>
<name>A0A6J4JGH9_9ACTN</name>
<feature type="region of interest" description="Disordered" evidence="8">
    <location>
        <begin position="1"/>
        <end position="33"/>
    </location>
</feature>
<keyword evidence="4 7" id="KW-0812">Transmembrane</keyword>
<dbReference type="InterPro" id="IPR035906">
    <property type="entry name" value="MetI-like_sf"/>
</dbReference>
<evidence type="ECO:0000256" key="1">
    <source>
        <dbReference type="ARBA" id="ARBA00004651"/>
    </source>
</evidence>
<dbReference type="SUPFAM" id="SSF161098">
    <property type="entry name" value="MetI-like"/>
    <property type="match status" value="1"/>
</dbReference>
<evidence type="ECO:0000256" key="4">
    <source>
        <dbReference type="ARBA" id="ARBA00022692"/>
    </source>
</evidence>
<evidence type="ECO:0000259" key="9">
    <source>
        <dbReference type="PROSITE" id="PS50928"/>
    </source>
</evidence>
<proteinExistence type="inferred from homology"/>
<dbReference type="GO" id="GO:0055085">
    <property type="term" value="P:transmembrane transport"/>
    <property type="evidence" value="ECO:0007669"/>
    <property type="project" value="InterPro"/>
</dbReference>
<evidence type="ECO:0000256" key="5">
    <source>
        <dbReference type="ARBA" id="ARBA00022989"/>
    </source>
</evidence>
<keyword evidence="5 7" id="KW-1133">Transmembrane helix</keyword>
<dbReference type="CDD" id="cd06261">
    <property type="entry name" value="TM_PBP2"/>
    <property type="match status" value="1"/>
</dbReference>
<dbReference type="Gene3D" id="1.10.3720.10">
    <property type="entry name" value="MetI-like"/>
    <property type="match status" value="1"/>
</dbReference>
<feature type="transmembrane region" description="Helical" evidence="7">
    <location>
        <begin position="187"/>
        <end position="207"/>
    </location>
</feature>
<evidence type="ECO:0000313" key="10">
    <source>
        <dbReference type="EMBL" id="CAA9278458.1"/>
    </source>
</evidence>
<keyword evidence="6 7" id="KW-0472">Membrane</keyword>
<evidence type="ECO:0000256" key="3">
    <source>
        <dbReference type="ARBA" id="ARBA00022475"/>
    </source>
</evidence>
<dbReference type="GO" id="GO:0005886">
    <property type="term" value="C:plasma membrane"/>
    <property type="evidence" value="ECO:0007669"/>
    <property type="project" value="UniProtKB-SubCell"/>
</dbReference>
<dbReference type="PANTHER" id="PTHR43005:SF2">
    <property type="entry name" value="INTEGRAL MEMBRANE SUGAR TRANSPORT PROTEIN"/>
    <property type="match status" value="1"/>
</dbReference>
<comment type="subcellular location">
    <subcellularLocation>
        <location evidence="1 7">Cell membrane</location>
        <topology evidence="1 7">Multi-pass membrane protein</topology>
    </subcellularLocation>
</comment>
<feature type="compositionally biased region" description="Basic residues" evidence="8">
    <location>
        <begin position="15"/>
        <end position="24"/>
    </location>
</feature>
<feature type="domain" description="ABC transmembrane type-1" evidence="9">
    <location>
        <begin position="101"/>
        <end position="309"/>
    </location>
</feature>
<protein>
    <submittedName>
        <fullName evidence="10">Various polyols ABC transporter, permease protein 1</fullName>
    </submittedName>
</protein>
<evidence type="ECO:0000256" key="6">
    <source>
        <dbReference type="ARBA" id="ARBA00023136"/>
    </source>
</evidence>
<gene>
    <name evidence="10" type="ORF">AVDCRST_MAG41-3421</name>
</gene>
<evidence type="ECO:0000256" key="8">
    <source>
        <dbReference type="SAM" id="MobiDB-lite"/>
    </source>
</evidence>
<dbReference type="Pfam" id="PF00528">
    <property type="entry name" value="BPD_transp_1"/>
    <property type="match status" value="1"/>
</dbReference>
<feature type="transmembrane region" description="Helical" evidence="7">
    <location>
        <begin position="288"/>
        <end position="310"/>
    </location>
</feature>
<accession>A0A6J4JGH9</accession>